<dbReference type="Proteomes" id="UP001501496">
    <property type="component" value="Unassembled WGS sequence"/>
</dbReference>
<name>A0ABP8C4C5_9FLAO</name>
<protein>
    <recommendedName>
        <fullName evidence="2">LTD domain-containing protein</fullName>
    </recommendedName>
</protein>
<dbReference type="NCBIfam" id="TIGR04183">
    <property type="entry name" value="Por_Secre_tail"/>
    <property type="match status" value="1"/>
</dbReference>
<evidence type="ECO:0000313" key="4">
    <source>
        <dbReference type="Proteomes" id="UP001501496"/>
    </source>
</evidence>
<dbReference type="InterPro" id="IPR036415">
    <property type="entry name" value="Lamin_tail_dom_sf"/>
</dbReference>
<accession>A0ABP8C4C5</accession>
<evidence type="ECO:0000259" key="2">
    <source>
        <dbReference type="PROSITE" id="PS51841"/>
    </source>
</evidence>
<organism evidence="3 4">
    <name type="scientific">Postechiella marina</name>
    <dbReference type="NCBI Taxonomy" id="943941"/>
    <lineage>
        <taxon>Bacteria</taxon>
        <taxon>Pseudomonadati</taxon>
        <taxon>Bacteroidota</taxon>
        <taxon>Flavobacteriia</taxon>
        <taxon>Flavobacteriales</taxon>
        <taxon>Flavobacteriaceae</taxon>
        <taxon>Postechiella</taxon>
    </lineage>
</organism>
<feature type="domain" description="LTD" evidence="2">
    <location>
        <begin position="17"/>
        <end position="194"/>
    </location>
</feature>
<dbReference type="SUPFAM" id="SSF74853">
    <property type="entry name" value="Lamin A/C globular tail domain"/>
    <property type="match status" value="1"/>
</dbReference>
<dbReference type="PROSITE" id="PS51841">
    <property type="entry name" value="LTD"/>
    <property type="match status" value="1"/>
</dbReference>
<comment type="caution">
    <text evidence="3">The sequence shown here is derived from an EMBL/GenBank/DDBJ whole genome shotgun (WGS) entry which is preliminary data.</text>
</comment>
<dbReference type="RefSeq" id="WP_344787056.1">
    <property type="nucleotide sequence ID" value="NZ_BAABCA010000002.1"/>
</dbReference>
<evidence type="ECO:0000313" key="3">
    <source>
        <dbReference type="EMBL" id="GAA4233463.1"/>
    </source>
</evidence>
<proteinExistence type="predicted"/>
<gene>
    <name evidence="3" type="ORF">GCM10022291_10480</name>
</gene>
<reference evidence="4" key="1">
    <citation type="journal article" date="2019" name="Int. J. Syst. Evol. Microbiol.">
        <title>The Global Catalogue of Microorganisms (GCM) 10K type strain sequencing project: providing services to taxonomists for standard genome sequencing and annotation.</title>
        <authorList>
            <consortium name="The Broad Institute Genomics Platform"/>
            <consortium name="The Broad Institute Genome Sequencing Center for Infectious Disease"/>
            <person name="Wu L."/>
            <person name="Ma J."/>
        </authorList>
    </citation>
    <scope>NUCLEOTIDE SEQUENCE [LARGE SCALE GENOMIC DNA]</scope>
    <source>
        <strain evidence="4">JCM 17630</strain>
    </source>
</reference>
<evidence type="ECO:0000256" key="1">
    <source>
        <dbReference type="ARBA" id="ARBA00022729"/>
    </source>
</evidence>
<dbReference type="EMBL" id="BAABCA010000002">
    <property type="protein sequence ID" value="GAA4233463.1"/>
    <property type="molecule type" value="Genomic_DNA"/>
</dbReference>
<dbReference type="InterPro" id="IPR001322">
    <property type="entry name" value="Lamin_tail_dom"/>
</dbReference>
<sequence>MKKISLLIITLLSVGFGYAQMNDLIISEYGEGDGNNKYVEIFNGTGADVDLSDYEIWRISNGGSWSEVEISLTGVILVNGATYVVAHTGADAVILAVASGSTGKVSGSANWNGNDAVGLAKDDGTGTFVLIDAVGTDGVSPPLNEGWDVAGVPDATYNRTLVRKASVCNTNTNWTTSAGTNVVDSEWIVLTQDDWSDIGSHTTDCCIYATTWSSGAWSSGPPTLNTIVTIDDNFNTSSGGLQTNFSACTLIVNAGATLTVGNGNFVEVQNSVTVNGNLFVETQGNFVQNDDSGTFTVGASGTARVNKQTASKSNWYYYTYWSSPVVGETIGSVFANVDADRRFSFNAANFVDTDNDDIDDNADAWTIENAGALMVPGVGYAATESQFFMGGSGTAAFEGAFNTGNVDVTIDLNVANAGLNWNFIGNPYPSALDFIAFQAANASILDGVAYFWAQASPPEAVNDGNEVLNFNLNDYAVFTVGTGGTAGGSGPAPSGFVGSGQGFFIPALNSGVATFTNAMRMADVTSNSQFFKSGNTKKSVEDKSLENKLWVNLTSDNGVFNQILVGYVNGATNSNDGMSYDAPKLITQDFAAALYSKMEGDDTHYTIQGKDLNSINLNEVIKVGFASNIEVATLFKLSIDHLQGDFLTSNSVYLKDNLLNKTHNLSEGDYTFTSEVGEFNERFEIVFNTDNTLSTNQEEINTNKFTIVDVDDNKVQFNTNSNLDIKSISVFDLLGRQLYNLKGENTSETYTLSNLKNTVYIAKIELSNGVVITKKAIKK</sequence>
<keyword evidence="1" id="KW-0732">Signal</keyword>
<dbReference type="InterPro" id="IPR026444">
    <property type="entry name" value="Secre_tail"/>
</dbReference>
<keyword evidence="4" id="KW-1185">Reference proteome</keyword>
<dbReference type="Pfam" id="PF00932">
    <property type="entry name" value="LTD"/>
    <property type="match status" value="1"/>
</dbReference>